<evidence type="ECO:0000256" key="5">
    <source>
        <dbReference type="ARBA" id="ARBA00022692"/>
    </source>
</evidence>
<dbReference type="PANTHER" id="PTHR14995:SF2">
    <property type="entry name" value="PROTEIN AMNIONLESS"/>
    <property type="match status" value="1"/>
</dbReference>
<dbReference type="Pfam" id="PF14828">
    <property type="entry name" value="Amnionless"/>
    <property type="match status" value="1"/>
</dbReference>
<keyword evidence="9 11" id="KW-0472">Membrane</keyword>
<keyword evidence="7" id="KW-0653">Protein transport</keyword>
<keyword evidence="8 11" id="KW-1133">Transmembrane helix</keyword>
<evidence type="ECO:0000313" key="13">
    <source>
        <dbReference type="Proteomes" id="UP001235939"/>
    </source>
</evidence>
<dbReference type="EMBL" id="CP092868">
    <property type="protein sequence ID" value="UYV69374.1"/>
    <property type="molecule type" value="Genomic_DNA"/>
</dbReference>
<comment type="subcellular location">
    <subcellularLocation>
        <location evidence="1">Cell membrane</location>
        <topology evidence="1">Single-pass type I membrane protein</topology>
    </subcellularLocation>
</comment>
<evidence type="ECO:0000256" key="11">
    <source>
        <dbReference type="SAM" id="Phobius"/>
    </source>
</evidence>
<dbReference type="InterPro" id="IPR026112">
    <property type="entry name" value="AMN"/>
</dbReference>
<evidence type="ECO:0000256" key="9">
    <source>
        <dbReference type="ARBA" id="ARBA00023136"/>
    </source>
</evidence>
<accession>A0ABY6KKI9</accession>
<evidence type="ECO:0000256" key="8">
    <source>
        <dbReference type="ARBA" id="ARBA00022989"/>
    </source>
</evidence>
<evidence type="ECO:0000313" key="12">
    <source>
        <dbReference type="EMBL" id="UYV69374.1"/>
    </source>
</evidence>
<evidence type="ECO:0000256" key="4">
    <source>
        <dbReference type="ARBA" id="ARBA00022475"/>
    </source>
</evidence>
<keyword evidence="5 11" id="KW-0812">Transmembrane</keyword>
<proteinExistence type="predicted"/>
<evidence type="ECO:0000256" key="3">
    <source>
        <dbReference type="ARBA" id="ARBA00022448"/>
    </source>
</evidence>
<evidence type="ECO:0000256" key="6">
    <source>
        <dbReference type="ARBA" id="ARBA00022729"/>
    </source>
</evidence>
<evidence type="ECO:0000256" key="2">
    <source>
        <dbReference type="ARBA" id="ARBA00021200"/>
    </source>
</evidence>
<protein>
    <recommendedName>
        <fullName evidence="2">Protein amnionless</fullName>
    </recommendedName>
</protein>
<keyword evidence="4" id="KW-1003">Cell membrane</keyword>
<keyword evidence="13" id="KW-1185">Reference proteome</keyword>
<reference evidence="12 13" key="1">
    <citation type="submission" date="2022-01" db="EMBL/GenBank/DDBJ databases">
        <title>A chromosomal length assembly of Cordylochernes scorpioides.</title>
        <authorList>
            <person name="Zeh D."/>
            <person name="Zeh J."/>
        </authorList>
    </citation>
    <scope>NUCLEOTIDE SEQUENCE [LARGE SCALE GENOMIC DNA]</scope>
    <source>
        <strain evidence="12">IN4F17</strain>
        <tissue evidence="12">Whole Body</tissue>
    </source>
</reference>
<evidence type="ECO:0000256" key="7">
    <source>
        <dbReference type="ARBA" id="ARBA00022927"/>
    </source>
</evidence>
<evidence type="ECO:0000256" key="1">
    <source>
        <dbReference type="ARBA" id="ARBA00004251"/>
    </source>
</evidence>
<gene>
    <name evidence="12" type="ORF">LAZ67_6003355</name>
</gene>
<sequence>MARTEGSRKTWHPRPLQWPSVSCEQDSLVFPPLVAELPVSLSQELVLPLNGVLFLPGNFSLQIPENSASCSGSETDFIKPQLVLIFLSSQHTQEFYERLLSGLPECVYTEVQVPSRPPAHWLDPYRWDQHPAVPHAERVPCPQDDVVIESGDQLEIDRGDVLVKSLEIGGEPYDMQRFAAELRTLQGQILFPNSGPIRVEDVPCEDDTGCSCGNDRPEVLSRICLLAQPQCPHDVPCTDPIQPRGHCCPMCGEHPTISSLHPTGPPAPGSSILLKPESGFRYTYLNDLFQRTLPATSVQGFMSRTNEGLIQIVFTDDHNSRGSAAKHAGSLRDQITSGIVALSHLHTPTTQIITFFLSDRSDAGQYLVSLVEARDTQSWVDTSSGGVVGLVIGLLLLAVLTFFGARFLRDRLVAPGFTFARFDRHSLKVELELGTTPHDELDPPARGLDNPLFSASKEALVDP</sequence>
<keyword evidence="6" id="KW-0732">Signal</keyword>
<evidence type="ECO:0000256" key="10">
    <source>
        <dbReference type="SAM" id="MobiDB-lite"/>
    </source>
</evidence>
<dbReference type="PANTHER" id="PTHR14995">
    <property type="entry name" value="AMNIONLESS"/>
    <property type="match status" value="1"/>
</dbReference>
<feature type="transmembrane region" description="Helical" evidence="11">
    <location>
        <begin position="387"/>
        <end position="408"/>
    </location>
</feature>
<keyword evidence="3" id="KW-0813">Transport</keyword>
<feature type="region of interest" description="Disordered" evidence="10">
    <location>
        <begin position="438"/>
        <end position="463"/>
    </location>
</feature>
<organism evidence="12 13">
    <name type="scientific">Cordylochernes scorpioides</name>
    <dbReference type="NCBI Taxonomy" id="51811"/>
    <lineage>
        <taxon>Eukaryota</taxon>
        <taxon>Metazoa</taxon>
        <taxon>Ecdysozoa</taxon>
        <taxon>Arthropoda</taxon>
        <taxon>Chelicerata</taxon>
        <taxon>Arachnida</taxon>
        <taxon>Pseudoscorpiones</taxon>
        <taxon>Cheliferoidea</taxon>
        <taxon>Chernetidae</taxon>
        <taxon>Cordylochernes</taxon>
    </lineage>
</organism>
<name>A0ABY6KKI9_9ARAC</name>
<dbReference type="Proteomes" id="UP001235939">
    <property type="component" value="Chromosome 06"/>
</dbReference>